<keyword evidence="7" id="KW-0479">Metal-binding</keyword>
<evidence type="ECO:0000313" key="8">
    <source>
        <dbReference type="EMBL" id="ANP45290.1"/>
    </source>
</evidence>
<dbReference type="EMBL" id="CP013244">
    <property type="protein sequence ID" value="ANP45290.1"/>
    <property type="molecule type" value="Genomic_DNA"/>
</dbReference>
<reference evidence="8 9" key="1">
    <citation type="submission" date="2015-11" db="EMBL/GenBank/DDBJ databases">
        <title>Whole-Genome Sequence of Candidatus Oderbacter manganicum from the National Park Lower Oder Valley, Germany.</title>
        <authorList>
            <person name="Braun B."/>
            <person name="Liere K."/>
            <person name="Szewzyk U."/>
        </authorList>
    </citation>
    <scope>NUCLEOTIDE SEQUENCE [LARGE SCALE GENOMIC DNA]</scope>
    <source>
        <strain evidence="8 9">OTSz_A_272</strain>
    </source>
</reference>
<dbReference type="GO" id="GO:1900376">
    <property type="term" value="P:regulation of secondary metabolite biosynthetic process"/>
    <property type="evidence" value="ECO:0007669"/>
    <property type="project" value="TreeGrafter"/>
</dbReference>
<dbReference type="RefSeq" id="WP_066768347.1">
    <property type="nucleotide sequence ID" value="NZ_CP013244.1"/>
</dbReference>
<dbReference type="GO" id="GO:0008270">
    <property type="term" value="F:zinc ion binding"/>
    <property type="evidence" value="ECO:0007669"/>
    <property type="project" value="TreeGrafter"/>
</dbReference>
<evidence type="ECO:0000256" key="4">
    <source>
        <dbReference type="ARBA" id="ARBA00023015"/>
    </source>
</evidence>
<dbReference type="SUPFAM" id="SSF46785">
    <property type="entry name" value="Winged helix' DNA-binding domain"/>
    <property type="match status" value="1"/>
</dbReference>
<evidence type="ECO:0000256" key="6">
    <source>
        <dbReference type="ARBA" id="ARBA00023163"/>
    </source>
</evidence>
<dbReference type="InterPro" id="IPR036390">
    <property type="entry name" value="WH_DNA-bd_sf"/>
</dbReference>
<evidence type="ECO:0000256" key="3">
    <source>
        <dbReference type="ARBA" id="ARBA00022833"/>
    </source>
</evidence>
<keyword evidence="6" id="KW-0804">Transcription</keyword>
<protein>
    <submittedName>
        <fullName evidence="8">Uncharacterized protein</fullName>
    </submittedName>
</protein>
<dbReference type="Gene3D" id="1.10.10.10">
    <property type="entry name" value="Winged helix-like DNA-binding domain superfamily/Winged helix DNA-binding domain"/>
    <property type="match status" value="1"/>
</dbReference>
<comment type="cofactor">
    <cofactor evidence="7">
        <name>Zn(2+)</name>
        <dbReference type="ChEBI" id="CHEBI:29105"/>
    </cofactor>
    <text evidence="7">Binds 1 zinc ion per subunit.</text>
</comment>
<evidence type="ECO:0000256" key="2">
    <source>
        <dbReference type="ARBA" id="ARBA00022491"/>
    </source>
</evidence>
<evidence type="ECO:0000256" key="7">
    <source>
        <dbReference type="PIRSR" id="PIRSR602481-1"/>
    </source>
</evidence>
<dbReference type="InterPro" id="IPR043135">
    <property type="entry name" value="Fur_C"/>
</dbReference>
<dbReference type="Proteomes" id="UP000092498">
    <property type="component" value="Chromosome"/>
</dbReference>
<dbReference type="KEGG" id="cbot:ATE48_04880"/>
<dbReference type="InParanoid" id="A0A1B1AFG3"/>
<evidence type="ECO:0000313" key="9">
    <source>
        <dbReference type="Proteomes" id="UP000092498"/>
    </source>
</evidence>
<feature type="binding site" evidence="7">
    <location>
        <position position="145"/>
    </location>
    <ligand>
        <name>Zn(2+)</name>
        <dbReference type="ChEBI" id="CHEBI:29105"/>
    </ligand>
</feature>
<dbReference type="OrthoDB" id="9801127at2"/>
<dbReference type="AlphaFoldDB" id="A0A1B1AFG3"/>
<sequence>MAHAHNHTAQIAEAEKRCADAGESFTPLRRRVLELLLEQHGPAKAYDLLPLIDADKSAKPPTVYRALDFLVRMGLAHRIESLNAFMACEVGACERSTIFLICEKCGGAEEFDAGHALIDLADAAKKDGFSIRRTMIEASGLCAQCQQAA</sequence>
<feature type="binding site" evidence="7">
    <location>
        <position position="142"/>
    </location>
    <ligand>
        <name>Zn(2+)</name>
        <dbReference type="ChEBI" id="CHEBI:29105"/>
    </ligand>
</feature>
<feature type="binding site" evidence="7">
    <location>
        <position position="105"/>
    </location>
    <ligand>
        <name>Zn(2+)</name>
        <dbReference type="ChEBI" id="CHEBI:29105"/>
    </ligand>
</feature>
<proteinExistence type="inferred from homology"/>
<dbReference type="Pfam" id="PF01475">
    <property type="entry name" value="FUR"/>
    <property type="match status" value="1"/>
</dbReference>
<dbReference type="PANTHER" id="PTHR33202">
    <property type="entry name" value="ZINC UPTAKE REGULATION PROTEIN"/>
    <property type="match status" value="1"/>
</dbReference>
<keyword evidence="9" id="KW-1185">Reference proteome</keyword>
<comment type="similarity">
    <text evidence="1">Belongs to the Fur family.</text>
</comment>
<name>A0A1B1AFG3_9PROT</name>
<dbReference type="FunCoup" id="A0A1B1AFG3">
    <property type="interactions" value="90"/>
</dbReference>
<dbReference type="Gene3D" id="3.30.1490.190">
    <property type="match status" value="1"/>
</dbReference>
<dbReference type="STRING" id="1759059.ATE48_04880"/>
<keyword evidence="5" id="KW-0238">DNA-binding</keyword>
<dbReference type="GO" id="GO:0045892">
    <property type="term" value="P:negative regulation of DNA-templated transcription"/>
    <property type="evidence" value="ECO:0007669"/>
    <property type="project" value="TreeGrafter"/>
</dbReference>
<keyword evidence="2" id="KW-0678">Repressor</keyword>
<dbReference type="GO" id="GO:0003700">
    <property type="term" value="F:DNA-binding transcription factor activity"/>
    <property type="evidence" value="ECO:0007669"/>
    <property type="project" value="InterPro"/>
</dbReference>
<dbReference type="PANTHER" id="PTHR33202:SF6">
    <property type="entry name" value="ZINC UPTAKE REGULATION PROTEIN"/>
    <property type="match status" value="1"/>
</dbReference>
<dbReference type="GO" id="GO:0000976">
    <property type="term" value="F:transcription cis-regulatory region binding"/>
    <property type="evidence" value="ECO:0007669"/>
    <property type="project" value="TreeGrafter"/>
</dbReference>
<evidence type="ECO:0000256" key="1">
    <source>
        <dbReference type="ARBA" id="ARBA00007957"/>
    </source>
</evidence>
<evidence type="ECO:0000256" key="5">
    <source>
        <dbReference type="ARBA" id="ARBA00023125"/>
    </source>
</evidence>
<dbReference type="InterPro" id="IPR036388">
    <property type="entry name" value="WH-like_DNA-bd_sf"/>
</dbReference>
<gene>
    <name evidence="8" type="ORF">ATE48_04880</name>
</gene>
<keyword evidence="4" id="KW-0805">Transcription regulation</keyword>
<dbReference type="InterPro" id="IPR002481">
    <property type="entry name" value="FUR"/>
</dbReference>
<dbReference type="GO" id="GO:0005829">
    <property type="term" value="C:cytosol"/>
    <property type="evidence" value="ECO:0007669"/>
    <property type="project" value="TreeGrafter"/>
</dbReference>
<keyword evidence="3 7" id="KW-0862">Zinc</keyword>
<organism evidence="8 9">
    <name type="scientific">Candidatus Viadribacter manganicus</name>
    <dbReference type="NCBI Taxonomy" id="1759059"/>
    <lineage>
        <taxon>Bacteria</taxon>
        <taxon>Pseudomonadati</taxon>
        <taxon>Pseudomonadota</taxon>
        <taxon>Alphaproteobacteria</taxon>
        <taxon>Hyphomonadales</taxon>
        <taxon>Hyphomonadaceae</taxon>
        <taxon>Candidatus Viadribacter</taxon>
    </lineage>
</organism>
<feature type="binding site" evidence="7">
    <location>
        <position position="102"/>
    </location>
    <ligand>
        <name>Zn(2+)</name>
        <dbReference type="ChEBI" id="CHEBI:29105"/>
    </ligand>
</feature>
<accession>A0A1B1AFG3</accession>